<organism evidence="1 2">
    <name type="scientific">Rhodococcus erythropolis</name>
    <name type="common">Arthrobacter picolinophilus</name>
    <dbReference type="NCBI Taxonomy" id="1833"/>
    <lineage>
        <taxon>Bacteria</taxon>
        <taxon>Bacillati</taxon>
        <taxon>Actinomycetota</taxon>
        <taxon>Actinomycetes</taxon>
        <taxon>Mycobacteriales</taxon>
        <taxon>Nocardiaceae</taxon>
        <taxon>Rhodococcus</taxon>
        <taxon>Rhodococcus erythropolis group</taxon>
    </lineage>
</organism>
<reference evidence="1 2" key="1">
    <citation type="submission" date="2020-03" db="EMBL/GenBank/DDBJ databases">
        <title>Screen low temperature-resistant strains for efficient degradation of petroleum hydrocarbons under the low temperature.</title>
        <authorList>
            <person name="Wang Y."/>
            <person name="Chen J."/>
        </authorList>
    </citation>
    <scope>NUCLEOTIDE SEQUENCE [LARGE SCALE GENOMIC DNA]</scope>
    <source>
        <strain evidence="1 2">KB1</strain>
    </source>
</reference>
<name>A0A6G9CT47_RHOER</name>
<protein>
    <submittedName>
        <fullName evidence="1">Uncharacterized protein</fullName>
    </submittedName>
</protein>
<dbReference type="RefSeq" id="WP_166502197.1">
    <property type="nucleotide sequence ID" value="NZ_CP050124.1"/>
</dbReference>
<evidence type="ECO:0000313" key="1">
    <source>
        <dbReference type="EMBL" id="QIP40064.1"/>
    </source>
</evidence>
<dbReference type="InterPro" id="IPR045660">
    <property type="entry name" value="DUF6390"/>
</dbReference>
<proteinExistence type="predicted"/>
<accession>A0A6G9CT47</accession>
<dbReference type="EMBL" id="CP050124">
    <property type="protein sequence ID" value="QIP40064.1"/>
    <property type="molecule type" value="Genomic_DNA"/>
</dbReference>
<dbReference type="AlphaFoldDB" id="A0A6G9CT47"/>
<evidence type="ECO:0000313" key="2">
    <source>
        <dbReference type="Proteomes" id="UP000502345"/>
    </source>
</evidence>
<gene>
    <name evidence="1" type="ORF">G9444_2820</name>
</gene>
<sequence length="249" mass="27337">MTAVGMNGSALFARYAYPPNELGYCGPDDPSVLLRLASGNSGSGDRDRARQFDGAWPYLEALAVGAGIDDPLDSRVIEAYWVGGDLLDSLDSGKLLQHLRKAFGERENTGFLPVLGGRDRALAHHSFHVFLVYPWVKLLRKRGAVPLSVLQNCRIRWGVVEDVGEEHALVVSSPLEFDGEQLARGRPATQRVRWRVEGNALAAMPVPGAVVTMHWDWVCDRITAEQSRALDAAEDSGLRIANRMLSTDM</sequence>
<dbReference type="Proteomes" id="UP000502345">
    <property type="component" value="Chromosome"/>
</dbReference>
<dbReference type="Pfam" id="PF19927">
    <property type="entry name" value="DUF6390"/>
    <property type="match status" value="1"/>
</dbReference>